<evidence type="ECO:0000256" key="5">
    <source>
        <dbReference type="SAM" id="MobiDB-lite"/>
    </source>
</evidence>
<evidence type="ECO:0000256" key="4">
    <source>
        <dbReference type="ARBA" id="ARBA00023288"/>
    </source>
</evidence>
<dbReference type="EMBL" id="LT554635">
    <property type="protein sequence ID" value="SAM06685.1"/>
    <property type="molecule type" value="Genomic_DNA"/>
</dbReference>
<dbReference type="PANTHER" id="PTHR12422">
    <property type="entry name" value="GH09096P"/>
    <property type="match status" value="1"/>
</dbReference>
<evidence type="ECO:0000313" key="8">
    <source>
        <dbReference type="Proteomes" id="UP000078561"/>
    </source>
</evidence>
<gene>
    <name evidence="7" type="primary">ABSGL_12474.1 scaffold 12955</name>
</gene>
<evidence type="ECO:0000256" key="1">
    <source>
        <dbReference type="ARBA" id="ARBA00004635"/>
    </source>
</evidence>
<feature type="compositionally biased region" description="Basic and acidic residues" evidence="5">
    <location>
        <begin position="178"/>
        <end position="189"/>
    </location>
</feature>
<keyword evidence="3" id="KW-0472">Membrane</keyword>
<keyword evidence="4" id="KW-0449">Lipoprotein</keyword>
<comment type="subcellular location">
    <subcellularLocation>
        <location evidence="1">Membrane</location>
        <topology evidence="1">Lipid-anchor</topology>
    </subcellularLocation>
</comment>
<accession>A0A168REP6</accession>
<feature type="domain" description="CYRIA/CYRIB Rac1 binding" evidence="6">
    <location>
        <begin position="18"/>
        <end position="345"/>
    </location>
</feature>
<sequence>MGQFFSSFCNDTTVPKLGFDLEKTTPTNEDQPLYETVSNKLLVPAPDLLAQLKGYTSSDAFKCAIQNATPENEEKAWRTVLPTVDMLRSFYQYTSELQDSLPRLLSVLCQDNTQFDRHPGLTKELALIFDFVYDFDYWKMRTPALLNNFAYYRRLLAGGRYHPSPITLPNDDDDDDSDRNNEKGGDDAGHKKHGHTFVSDLRSAMQEDDQAHKITMFLAPSTPMMTTVMDAVTSYAGKPGAQKNVCHCLVALWAACVHDLTDKKRVPDSHTTTCLKSMVIAIILFDHIDPQGAYYKQSPINMKTTLKLIQTGPHVTEEAATDSLLSALRYNSKHLKDESTPKHIKSILLSS</sequence>
<proteinExistence type="inferred from homology"/>
<evidence type="ECO:0000256" key="2">
    <source>
        <dbReference type="ARBA" id="ARBA00005778"/>
    </source>
</evidence>
<evidence type="ECO:0000256" key="3">
    <source>
        <dbReference type="ARBA" id="ARBA00023136"/>
    </source>
</evidence>
<dbReference type="Pfam" id="PF07159">
    <property type="entry name" value="CYRIA-B_Rac1-bd"/>
    <property type="match status" value="1"/>
</dbReference>
<feature type="region of interest" description="Disordered" evidence="5">
    <location>
        <begin position="164"/>
        <end position="193"/>
    </location>
</feature>
<evidence type="ECO:0000313" key="7">
    <source>
        <dbReference type="EMBL" id="SAM06685.1"/>
    </source>
</evidence>
<evidence type="ECO:0000259" key="6">
    <source>
        <dbReference type="Pfam" id="PF07159"/>
    </source>
</evidence>
<organism evidence="7">
    <name type="scientific">Absidia glauca</name>
    <name type="common">Pin mould</name>
    <dbReference type="NCBI Taxonomy" id="4829"/>
    <lineage>
        <taxon>Eukaryota</taxon>
        <taxon>Fungi</taxon>
        <taxon>Fungi incertae sedis</taxon>
        <taxon>Mucoromycota</taxon>
        <taxon>Mucoromycotina</taxon>
        <taxon>Mucoromycetes</taxon>
        <taxon>Mucorales</taxon>
        <taxon>Cunninghamellaceae</taxon>
        <taxon>Absidia</taxon>
    </lineage>
</organism>
<dbReference type="InParanoid" id="A0A168REP6"/>
<keyword evidence="8" id="KW-1185">Reference proteome</keyword>
<dbReference type="GO" id="GO:0031267">
    <property type="term" value="F:small GTPase binding"/>
    <property type="evidence" value="ECO:0007669"/>
    <property type="project" value="InterPro"/>
</dbReference>
<comment type="similarity">
    <text evidence="2">Belongs to the CYRI family.</text>
</comment>
<dbReference type="GO" id="GO:0030833">
    <property type="term" value="P:regulation of actin filament polymerization"/>
    <property type="evidence" value="ECO:0007669"/>
    <property type="project" value="InterPro"/>
</dbReference>
<dbReference type="OrthoDB" id="60973at2759"/>
<name>A0A168REP6_ABSGL</name>
<dbReference type="InterPro" id="IPR009828">
    <property type="entry name" value="CYRIA/CYRIB_Rac1-bd"/>
</dbReference>
<protein>
    <recommendedName>
        <fullName evidence="6">CYRIA/CYRIB Rac1 binding domain-containing protein</fullName>
    </recommendedName>
</protein>
<dbReference type="GO" id="GO:0016020">
    <property type="term" value="C:membrane"/>
    <property type="evidence" value="ECO:0007669"/>
    <property type="project" value="UniProtKB-SubCell"/>
</dbReference>
<dbReference type="AlphaFoldDB" id="A0A168REP6"/>
<dbReference type="InterPro" id="IPR039789">
    <property type="entry name" value="CYRI"/>
</dbReference>
<dbReference type="Proteomes" id="UP000078561">
    <property type="component" value="Unassembled WGS sequence"/>
</dbReference>
<reference evidence="7" key="1">
    <citation type="submission" date="2016-04" db="EMBL/GenBank/DDBJ databases">
        <authorList>
            <person name="Evans L.H."/>
            <person name="Alamgir A."/>
            <person name="Owens N."/>
            <person name="Weber N.D."/>
            <person name="Virtaneva K."/>
            <person name="Barbian K."/>
            <person name="Babar A."/>
            <person name="Rosenke K."/>
        </authorList>
    </citation>
    <scope>NUCLEOTIDE SEQUENCE [LARGE SCALE GENOMIC DNA]</scope>
    <source>
        <strain evidence="7">CBS 101.48</strain>
    </source>
</reference>